<evidence type="ECO:0000313" key="10">
    <source>
        <dbReference type="Proteomes" id="UP000055590"/>
    </source>
</evidence>
<evidence type="ECO:0000259" key="7">
    <source>
        <dbReference type="Pfam" id="PF00534"/>
    </source>
</evidence>
<dbReference type="STRING" id="1391653.AKJ08_2261"/>
<dbReference type="PATRIC" id="fig|1391653.3.peg.2360"/>
<comment type="similarity">
    <text evidence="1">Belongs to the glycosyltransferase group 1 family. Glycosyltransferase 4 subfamily.</text>
</comment>
<feature type="domain" description="Trehalose synthase N-terminal" evidence="8">
    <location>
        <begin position="39"/>
        <end position="182"/>
    </location>
</feature>
<dbReference type="PANTHER" id="PTHR47779:SF1">
    <property type="entry name" value="SYNTHASE (CCG-9), PUTATIVE (AFU_ORTHOLOGUE AFUA_3G12100)-RELATED"/>
    <property type="match status" value="1"/>
</dbReference>
<dbReference type="Gene3D" id="3.40.50.2000">
    <property type="entry name" value="Glycogen Phosphorylase B"/>
    <property type="match status" value="2"/>
</dbReference>
<dbReference type="PANTHER" id="PTHR47779">
    <property type="entry name" value="SYNTHASE (CCG-9), PUTATIVE (AFU_ORTHOLOGUE AFUA_3G12100)-RELATED"/>
    <property type="match status" value="1"/>
</dbReference>
<dbReference type="Proteomes" id="UP000055590">
    <property type="component" value="Chromosome"/>
</dbReference>
<dbReference type="RefSeq" id="WP_050726123.1">
    <property type="nucleotide sequence ID" value="NZ_CP012332.1"/>
</dbReference>
<dbReference type="AlphaFoldDB" id="A0A0K1PFI5"/>
<dbReference type="InterPro" id="IPR049438">
    <property type="entry name" value="TreT_GT1"/>
</dbReference>
<dbReference type="SUPFAM" id="SSF53756">
    <property type="entry name" value="UDP-Glycosyltransferase/glycogen phosphorylase"/>
    <property type="match status" value="1"/>
</dbReference>
<dbReference type="Pfam" id="PF00534">
    <property type="entry name" value="Glycos_transf_1"/>
    <property type="match status" value="1"/>
</dbReference>
<dbReference type="GO" id="GO:0006006">
    <property type="term" value="P:glucose metabolic process"/>
    <property type="evidence" value="ECO:0007669"/>
    <property type="project" value="UniProtKB-KW"/>
</dbReference>
<keyword evidence="10" id="KW-1185">Reference proteome</keyword>
<dbReference type="Pfam" id="PF21269">
    <property type="entry name" value="TreT_GT1"/>
    <property type="match status" value="1"/>
</dbReference>
<evidence type="ECO:0000313" key="9">
    <source>
        <dbReference type="EMBL" id="AKU91874.1"/>
    </source>
</evidence>
<keyword evidence="4" id="KW-0328">Glycosyltransferase</keyword>
<protein>
    <submittedName>
        <fullName evidence="9">Trehalose synthase, nucleoside diphosphate glucose dependent</fullName>
    </submittedName>
</protein>
<evidence type="ECO:0000259" key="8">
    <source>
        <dbReference type="Pfam" id="PF21269"/>
    </source>
</evidence>
<keyword evidence="6" id="KW-0119">Carbohydrate metabolism</keyword>
<organism evidence="9 10">
    <name type="scientific">Vulgatibacter incomptus</name>
    <dbReference type="NCBI Taxonomy" id="1391653"/>
    <lineage>
        <taxon>Bacteria</taxon>
        <taxon>Pseudomonadati</taxon>
        <taxon>Myxococcota</taxon>
        <taxon>Myxococcia</taxon>
        <taxon>Myxococcales</taxon>
        <taxon>Cystobacterineae</taxon>
        <taxon>Vulgatibacteraceae</taxon>
        <taxon>Vulgatibacter</taxon>
    </lineage>
</organism>
<evidence type="ECO:0000256" key="1">
    <source>
        <dbReference type="ARBA" id="ARBA00009481"/>
    </source>
</evidence>
<comment type="subunit">
    <text evidence="2">Homodimer.</text>
</comment>
<feature type="domain" description="Glycosyl transferase family 1" evidence="7">
    <location>
        <begin position="214"/>
        <end position="381"/>
    </location>
</feature>
<evidence type="ECO:0000256" key="6">
    <source>
        <dbReference type="ARBA" id="ARBA00023277"/>
    </source>
</evidence>
<evidence type="ECO:0000256" key="5">
    <source>
        <dbReference type="ARBA" id="ARBA00022679"/>
    </source>
</evidence>
<dbReference type="OrthoDB" id="9790710at2"/>
<evidence type="ECO:0000256" key="4">
    <source>
        <dbReference type="ARBA" id="ARBA00022676"/>
    </source>
</evidence>
<evidence type="ECO:0000256" key="3">
    <source>
        <dbReference type="ARBA" id="ARBA00022526"/>
    </source>
</evidence>
<accession>A0A0K1PFI5</accession>
<gene>
    <name evidence="9" type="ORF">AKJ08_2261</name>
</gene>
<sequence>MAKEEGTCKLCTYEPIVGPAALDEIRRLAEPLRDLRLQNVSSTLVGGGVAELMARLTPLLREVGIGARWDVMTAEPAFFDVTKAFHNALHGGDEEITPESYALYLETNEKNAGLISGDADVVGVHDPQPLGLVQFRKAAPEQRWVWRCHIDISDADLRVWGFLRPFVERCDAAIFHLPQYAKELLIPQIINTPAIDPLDEKNREMPPETIRDTLEELGIDPGRPLVVQVSRFDRLKDPLGVIEAYRLVRKWLDCQLVLAGGSASDDPEGAQVLEEVRERAEGDPDIHVAELPPNAHRTINALQRGATVVVQKSLREGFGLVVTEAMWKGKPVVGTAVGGIAQQIVHGQTGFLVRTVEGTAYRVRQLLANPGLASRLGRAAHHYVRENLLITSYVKSALLMLHTLRAADGRNPIVL</sequence>
<dbReference type="KEGG" id="vin:AKJ08_2261"/>
<name>A0A0K1PFI5_9BACT</name>
<keyword evidence="5" id="KW-0808">Transferase</keyword>
<reference evidence="9 10" key="1">
    <citation type="submission" date="2015-08" db="EMBL/GenBank/DDBJ databases">
        <authorList>
            <person name="Babu N.S."/>
            <person name="Beckwith C.J."/>
            <person name="Beseler K.G."/>
            <person name="Brison A."/>
            <person name="Carone J.V."/>
            <person name="Caskin T.P."/>
            <person name="Diamond M."/>
            <person name="Durham M.E."/>
            <person name="Foxe J.M."/>
            <person name="Go M."/>
            <person name="Henderson B.A."/>
            <person name="Jones I.B."/>
            <person name="McGettigan J.A."/>
            <person name="Micheletti S.J."/>
            <person name="Nasrallah M.E."/>
            <person name="Ortiz D."/>
            <person name="Piller C.R."/>
            <person name="Privatt S.R."/>
            <person name="Schneider S.L."/>
            <person name="Sharp S."/>
            <person name="Smith T.C."/>
            <person name="Stanton J.D."/>
            <person name="Ullery H.E."/>
            <person name="Wilson R.J."/>
            <person name="Serrano M.G."/>
            <person name="Buck G."/>
            <person name="Lee V."/>
            <person name="Wang Y."/>
            <person name="Carvalho R."/>
            <person name="Voegtly L."/>
            <person name="Shi R."/>
            <person name="Duckworth R."/>
            <person name="Johnson A."/>
            <person name="Loviza R."/>
            <person name="Walstead R."/>
            <person name="Shah Z."/>
            <person name="Kiflezghi M."/>
            <person name="Wade K."/>
            <person name="Ball S.L."/>
            <person name="Bradley K.W."/>
            <person name="Asai D.J."/>
            <person name="Bowman C.A."/>
            <person name="Russell D.A."/>
            <person name="Pope W.H."/>
            <person name="Jacobs-Sera D."/>
            <person name="Hendrix R.W."/>
            <person name="Hatfull G.F."/>
        </authorList>
    </citation>
    <scope>NUCLEOTIDE SEQUENCE [LARGE SCALE GENOMIC DNA]</scope>
    <source>
        <strain evidence="9 10">DSM 27710</strain>
    </source>
</reference>
<dbReference type="InterPro" id="IPR001296">
    <property type="entry name" value="Glyco_trans_1"/>
</dbReference>
<keyword evidence="3" id="KW-0313">Glucose metabolism</keyword>
<evidence type="ECO:0000256" key="2">
    <source>
        <dbReference type="ARBA" id="ARBA00011738"/>
    </source>
</evidence>
<dbReference type="EMBL" id="CP012332">
    <property type="protein sequence ID" value="AKU91874.1"/>
    <property type="molecule type" value="Genomic_DNA"/>
</dbReference>
<proteinExistence type="inferred from homology"/>
<dbReference type="InterPro" id="IPR052078">
    <property type="entry name" value="Trehalose_Metab_GTase"/>
</dbReference>
<dbReference type="GO" id="GO:0016757">
    <property type="term" value="F:glycosyltransferase activity"/>
    <property type="evidence" value="ECO:0007669"/>
    <property type="project" value="UniProtKB-KW"/>
</dbReference>